<evidence type="ECO:0000259" key="10">
    <source>
        <dbReference type="Pfam" id="PF01432"/>
    </source>
</evidence>
<dbReference type="GO" id="GO:0006508">
    <property type="term" value="P:proteolysis"/>
    <property type="evidence" value="ECO:0007669"/>
    <property type="project" value="UniProtKB-KW"/>
</dbReference>
<dbReference type="CDD" id="cd06456">
    <property type="entry name" value="M3A_DCP"/>
    <property type="match status" value="1"/>
</dbReference>
<evidence type="ECO:0000256" key="2">
    <source>
        <dbReference type="ARBA" id="ARBA00022670"/>
    </source>
</evidence>
<dbReference type="Gene3D" id="1.10.1370.40">
    <property type="match status" value="1"/>
</dbReference>
<evidence type="ECO:0000256" key="8">
    <source>
        <dbReference type="ARBA" id="ARBA00026100"/>
    </source>
</evidence>
<dbReference type="Pfam" id="PF01432">
    <property type="entry name" value="Peptidase_M3"/>
    <property type="match status" value="1"/>
</dbReference>
<reference evidence="12" key="2">
    <citation type="submission" date="2019-06" db="EMBL/GenBank/DDBJ databases">
        <title>Genomics analysis of Aphanomyces spp. identifies a new class of oomycete effector associated with host adaptation.</title>
        <authorList>
            <person name="Gaulin E."/>
        </authorList>
    </citation>
    <scope>NUCLEOTIDE SEQUENCE</scope>
    <source>
        <strain evidence="12">CBS 578.67</strain>
    </source>
</reference>
<dbReference type="InterPro" id="IPR024079">
    <property type="entry name" value="MetalloPept_cat_dom_sf"/>
</dbReference>
<dbReference type="EC" id="3.4.24.70" evidence="8"/>
<evidence type="ECO:0000313" key="12">
    <source>
        <dbReference type="EMBL" id="KAF0690226.1"/>
    </source>
</evidence>
<comment type="cofactor">
    <cofactor evidence="9">
        <name>Zn(2+)</name>
        <dbReference type="ChEBI" id="CHEBI:29105"/>
    </cofactor>
    <text evidence="9">Binds 1 zinc ion.</text>
</comment>
<keyword evidence="4 9" id="KW-0378">Hydrolase</keyword>
<accession>A0A485LBC3</accession>
<protein>
    <recommendedName>
        <fullName evidence="8">oligopeptidase A</fullName>
        <ecNumber evidence="8">3.4.24.70</ecNumber>
    </recommendedName>
</protein>
<dbReference type="Gene3D" id="3.40.390.10">
    <property type="entry name" value="Collagenase (Catalytic Domain)"/>
    <property type="match status" value="1"/>
</dbReference>
<dbReference type="SUPFAM" id="SSF55486">
    <property type="entry name" value="Metalloproteases ('zincins'), catalytic domain"/>
    <property type="match status" value="1"/>
</dbReference>
<dbReference type="InterPro" id="IPR001567">
    <property type="entry name" value="Pept_M3A_M3B_dom"/>
</dbReference>
<evidence type="ECO:0000256" key="6">
    <source>
        <dbReference type="ARBA" id="ARBA00023049"/>
    </source>
</evidence>
<dbReference type="PANTHER" id="PTHR11804">
    <property type="entry name" value="PROTEASE M3 THIMET OLIGOPEPTIDASE-RELATED"/>
    <property type="match status" value="1"/>
</dbReference>
<dbReference type="GO" id="GO:0004222">
    <property type="term" value="F:metalloendopeptidase activity"/>
    <property type="evidence" value="ECO:0007669"/>
    <property type="project" value="UniProtKB-EC"/>
</dbReference>
<dbReference type="AlphaFoldDB" id="A0A485LBC3"/>
<dbReference type="InterPro" id="IPR034005">
    <property type="entry name" value="M3A_DCP"/>
</dbReference>
<evidence type="ECO:0000313" key="14">
    <source>
        <dbReference type="Proteomes" id="UP000332933"/>
    </source>
</evidence>
<dbReference type="GO" id="GO:0046872">
    <property type="term" value="F:metal ion binding"/>
    <property type="evidence" value="ECO:0007669"/>
    <property type="project" value="UniProtKB-UniRule"/>
</dbReference>
<dbReference type="Pfam" id="PF19310">
    <property type="entry name" value="TOP_N"/>
    <property type="match status" value="1"/>
</dbReference>
<feature type="domain" description="Peptidase M3A/M3B catalytic" evidence="10">
    <location>
        <begin position="236"/>
        <end position="698"/>
    </location>
</feature>
<evidence type="ECO:0000313" key="13">
    <source>
        <dbReference type="EMBL" id="VFT95109.1"/>
    </source>
</evidence>
<keyword evidence="14" id="KW-1185">Reference proteome</keyword>
<dbReference type="Gene3D" id="1.10.1370.10">
    <property type="entry name" value="Neurolysin, domain 3"/>
    <property type="match status" value="1"/>
</dbReference>
<evidence type="ECO:0000259" key="11">
    <source>
        <dbReference type="Pfam" id="PF19310"/>
    </source>
</evidence>
<dbReference type="Proteomes" id="UP000332933">
    <property type="component" value="Unassembled WGS sequence"/>
</dbReference>
<gene>
    <name evidence="13" type="primary">Aste57867_18373</name>
    <name evidence="12" type="ORF">As57867_018311</name>
    <name evidence="13" type="ORF">ASTE57867_18373</name>
</gene>
<dbReference type="GO" id="GO:0006518">
    <property type="term" value="P:peptide metabolic process"/>
    <property type="evidence" value="ECO:0007669"/>
    <property type="project" value="TreeGrafter"/>
</dbReference>
<keyword evidence="3 9" id="KW-0479">Metal-binding</keyword>
<sequence length="700" mass="78953">MVNPLTRCVEDYALPPFASMRPSDIAPALRTAIDEMTLDLNSFEDDLDSPDAEFTWESVMDRLEIIDDPLDRLWRVVIHLTKVMNSPDLRLVEAEMQDEVLAIQNRRAQSPVIFHAMNALRASHEWATYSVEQKRILERAIQKATLSGVALNDNDRNRFNVIHARLTKLNSIYANNMLDAVKEYSLIVHEKEQLEGVPDSAMSLFAQNAVADGHEAATATAGPWKLSLENSVYSRVMSHCANRSLRETLYRASIAQASTGVHDNTRVIQEILQLRRDQATLLGFNTFAELSLATKLAPSVSAVQDLVEEFRSKAYPISELENQKLHAYAIAHGHVGPLERCDIAFWMERLRQDELDLNPEAIKPYFPLSRVLAGLFELMTQLFGIRIEAADGEEETWHPDVPFYQMRAMDQPDEPVIAQFFLDMFPRPGQKLGGAWIEVVASRSKVLRTEKFPVRVPVFALMFNITPPVDDAPTLLSVSDLDALFTVFGYGLRIAFTAAEHTPAARPTGIEWDCVNIPGNIMSRLFFHRDTIPLISGHVDTGEPLPQVLLDKLVAANHFMSATDFLGQLHTSVMDMALHHDFDPSSTDESIFDLNQRLAPRYRVIPLLPEDRTLCQNYHIFPGDYAAGYYSYLWCDVYVADAYAAFEEATGQQDVLAATGRKFRDTMFAQMGIVDANVAFEMFRGRKPDPSILAKEMRLE</sequence>
<dbReference type="OrthoDB" id="534666at2759"/>
<evidence type="ECO:0000256" key="4">
    <source>
        <dbReference type="ARBA" id="ARBA00022801"/>
    </source>
</evidence>
<reference evidence="13 14" key="1">
    <citation type="submission" date="2019-03" db="EMBL/GenBank/DDBJ databases">
        <authorList>
            <person name="Gaulin E."/>
            <person name="Dumas B."/>
        </authorList>
    </citation>
    <scope>NUCLEOTIDE SEQUENCE [LARGE SCALE GENOMIC DNA]</scope>
    <source>
        <strain evidence="13">CBS 568.67</strain>
    </source>
</reference>
<comment type="similarity">
    <text evidence="1 9">Belongs to the peptidase M3 family.</text>
</comment>
<organism evidence="13 14">
    <name type="scientific">Aphanomyces stellatus</name>
    <dbReference type="NCBI Taxonomy" id="120398"/>
    <lineage>
        <taxon>Eukaryota</taxon>
        <taxon>Sar</taxon>
        <taxon>Stramenopiles</taxon>
        <taxon>Oomycota</taxon>
        <taxon>Saprolegniomycetes</taxon>
        <taxon>Saprolegniales</taxon>
        <taxon>Verrucalvaceae</taxon>
        <taxon>Aphanomyces</taxon>
    </lineage>
</organism>
<dbReference type="EMBL" id="VJMH01006388">
    <property type="protein sequence ID" value="KAF0690226.1"/>
    <property type="molecule type" value="Genomic_DNA"/>
</dbReference>
<feature type="domain" description="Oligopeptidase A N-terminal" evidence="11">
    <location>
        <begin position="30"/>
        <end position="156"/>
    </location>
</feature>
<evidence type="ECO:0000256" key="5">
    <source>
        <dbReference type="ARBA" id="ARBA00022833"/>
    </source>
</evidence>
<dbReference type="InterPro" id="IPR045666">
    <property type="entry name" value="OpdA_N"/>
</dbReference>
<evidence type="ECO:0000256" key="9">
    <source>
        <dbReference type="RuleBase" id="RU003435"/>
    </source>
</evidence>
<evidence type="ECO:0000256" key="1">
    <source>
        <dbReference type="ARBA" id="ARBA00006040"/>
    </source>
</evidence>
<evidence type="ECO:0000256" key="7">
    <source>
        <dbReference type="ARBA" id="ARBA00024603"/>
    </source>
</evidence>
<dbReference type="PANTHER" id="PTHR11804:SF83">
    <property type="entry name" value="LD37516P"/>
    <property type="match status" value="1"/>
</dbReference>
<dbReference type="EMBL" id="CAADRA010006409">
    <property type="protein sequence ID" value="VFT95109.1"/>
    <property type="molecule type" value="Genomic_DNA"/>
</dbReference>
<evidence type="ECO:0000256" key="3">
    <source>
        <dbReference type="ARBA" id="ARBA00022723"/>
    </source>
</evidence>
<keyword evidence="5 9" id="KW-0862">Zinc</keyword>
<name>A0A485LBC3_9STRA</name>
<keyword evidence="2 9" id="KW-0645">Protease</keyword>
<keyword evidence="6 9" id="KW-0482">Metalloprotease</keyword>
<dbReference type="InterPro" id="IPR024077">
    <property type="entry name" value="Neurolysin/TOP_dom2"/>
</dbReference>
<comment type="catalytic activity">
    <reaction evidence="7">
        <text>Hydrolysis of oligopeptides, with broad specificity. Gly or Ala commonly occur as P1 or P1' residues, but more distant residues are also important, as is shown by the fact that Z-Gly-Pro-Gly-|-Gly-Pro-Ala is cleaved, but not Z-(Gly)(5).</text>
        <dbReference type="EC" id="3.4.24.70"/>
    </reaction>
</comment>
<proteinExistence type="inferred from homology"/>
<dbReference type="InterPro" id="IPR045090">
    <property type="entry name" value="Pept_M3A_M3B"/>
</dbReference>